<dbReference type="PROSITE" id="PS50245">
    <property type="entry name" value="CAP_GLY_2"/>
    <property type="match status" value="2"/>
</dbReference>
<feature type="coiled-coil region" evidence="7">
    <location>
        <begin position="586"/>
        <end position="620"/>
    </location>
</feature>
<dbReference type="SUPFAM" id="SSF74924">
    <property type="entry name" value="Cap-Gly domain"/>
    <property type="match status" value="2"/>
</dbReference>
<keyword evidence="6" id="KW-0206">Cytoskeleton</keyword>
<feature type="coiled-coil region" evidence="7">
    <location>
        <begin position="343"/>
        <end position="520"/>
    </location>
</feature>
<evidence type="ECO:0000256" key="7">
    <source>
        <dbReference type="SAM" id="Coils"/>
    </source>
</evidence>
<feature type="region of interest" description="Disordered" evidence="8">
    <location>
        <begin position="1"/>
        <end position="48"/>
    </location>
</feature>
<evidence type="ECO:0000256" key="1">
    <source>
        <dbReference type="ARBA" id="ARBA00004245"/>
    </source>
</evidence>
<keyword evidence="2" id="KW-0963">Cytoplasm</keyword>
<dbReference type="GO" id="GO:0051010">
    <property type="term" value="F:microtubule plus-end binding"/>
    <property type="evidence" value="ECO:0007669"/>
    <property type="project" value="TreeGrafter"/>
</dbReference>
<dbReference type="Proteomes" id="UP000186922">
    <property type="component" value="Unassembled WGS sequence"/>
</dbReference>
<dbReference type="PROSITE" id="PS00845">
    <property type="entry name" value="CAP_GLY_1"/>
    <property type="match status" value="2"/>
</dbReference>
<gene>
    <name evidence="10" type="primary">RvY_13435-1</name>
    <name evidence="10" type="synonym">RvY_13435.1</name>
    <name evidence="10" type="ORF">RvY_13435</name>
</gene>
<evidence type="ECO:0000256" key="5">
    <source>
        <dbReference type="ARBA" id="ARBA00023054"/>
    </source>
</evidence>
<keyword evidence="4" id="KW-0677">Repeat</keyword>
<reference evidence="10 11" key="1">
    <citation type="journal article" date="2016" name="Nat. Commun.">
        <title>Extremotolerant tardigrade genome and improved radiotolerance of human cultured cells by tardigrade-unique protein.</title>
        <authorList>
            <person name="Hashimoto T."/>
            <person name="Horikawa D.D."/>
            <person name="Saito Y."/>
            <person name="Kuwahara H."/>
            <person name="Kozuka-Hata H."/>
            <person name="Shin-I T."/>
            <person name="Minakuchi Y."/>
            <person name="Ohishi K."/>
            <person name="Motoyama A."/>
            <person name="Aizu T."/>
            <person name="Enomoto A."/>
            <person name="Kondo K."/>
            <person name="Tanaka S."/>
            <person name="Hara Y."/>
            <person name="Koshikawa S."/>
            <person name="Sagara H."/>
            <person name="Miura T."/>
            <person name="Yokobori S."/>
            <person name="Miyagawa K."/>
            <person name="Suzuki Y."/>
            <person name="Kubo T."/>
            <person name="Oyama M."/>
            <person name="Kohara Y."/>
            <person name="Fujiyama A."/>
            <person name="Arakawa K."/>
            <person name="Katayama T."/>
            <person name="Toyoda A."/>
            <person name="Kunieda T."/>
        </authorList>
    </citation>
    <scope>NUCLEOTIDE SEQUENCE [LARGE SCALE GENOMIC DNA]</scope>
    <source>
        <strain evidence="10 11">YOKOZUNA-1</strain>
    </source>
</reference>
<dbReference type="Pfam" id="PF16641">
    <property type="entry name" value="CLIP1_ZNF"/>
    <property type="match status" value="2"/>
</dbReference>
<dbReference type="Pfam" id="PF01302">
    <property type="entry name" value="CAP_GLY"/>
    <property type="match status" value="2"/>
</dbReference>
<dbReference type="STRING" id="947166.A0A1D1VRW7"/>
<evidence type="ECO:0000256" key="8">
    <source>
        <dbReference type="SAM" id="MobiDB-lite"/>
    </source>
</evidence>
<feature type="coiled-coil region" evidence="7">
    <location>
        <begin position="727"/>
        <end position="1141"/>
    </location>
</feature>
<feature type="coiled-coil region" evidence="7">
    <location>
        <begin position="1178"/>
        <end position="1373"/>
    </location>
</feature>
<evidence type="ECO:0000256" key="4">
    <source>
        <dbReference type="ARBA" id="ARBA00022737"/>
    </source>
</evidence>
<proteinExistence type="predicted"/>
<dbReference type="PANTHER" id="PTHR18916">
    <property type="entry name" value="DYNACTIN 1-RELATED MICROTUBULE-BINDING"/>
    <property type="match status" value="1"/>
</dbReference>
<dbReference type="SMART" id="SM01052">
    <property type="entry name" value="CAP_GLY"/>
    <property type="match status" value="2"/>
</dbReference>
<organism evidence="10 11">
    <name type="scientific">Ramazzottius varieornatus</name>
    <name type="common">Water bear</name>
    <name type="synonym">Tardigrade</name>
    <dbReference type="NCBI Taxonomy" id="947166"/>
    <lineage>
        <taxon>Eukaryota</taxon>
        <taxon>Metazoa</taxon>
        <taxon>Ecdysozoa</taxon>
        <taxon>Tardigrada</taxon>
        <taxon>Eutardigrada</taxon>
        <taxon>Parachela</taxon>
        <taxon>Hypsibioidea</taxon>
        <taxon>Ramazzottiidae</taxon>
        <taxon>Ramazzottius</taxon>
    </lineage>
</organism>
<keyword evidence="5 7" id="KW-0175">Coiled coil</keyword>
<dbReference type="GO" id="GO:0005634">
    <property type="term" value="C:nucleus"/>
    <property type="evidence" value="ECO:0007669"/>
    <property type="project" value="TreeGrafter"/>
</dbReference>
<comment type="caution">
    <text evidence="10">The sequence shown here is derived from an EMBL/GenBank/DDBJ whole genome shotgun (WGS) entry which is preliminary data.</text>
</comment>
<dbReference type="EMBL" id="BDGG01000009">
    <property type="protein sequence ID" value="GAV02933.1"/>
    <property type="molecule type" value="Genomic_DNA"/>
</dbReference>
<dbReference type="OrthoDB" id="2130750at2759"/>
<dbReference type="GO" id="GO:0035371">
    <property type="term" value="C:microtubule plus-end"/>
    <property type="evidence" value="ECO:0007669"/>
    <property type="project" value="TreeGrafter"/>
</dbReference>
<evidence type="ECO:0000313" key="11">
    <source>
        <dbReference type="Proteomes" id="UP000186922"/>
    </source>
</evidence>
<sequence length="1616" mass="182560">MSQTPKPNVVPAGVPSTAISRTITPSITPSTPRGTPAPTPSPLKKSGSIHFTEDTENFMVGDRVWVNGTKGGKIQFIGETKFAAGEWAGVVLDDASGKNDGSVNGVRYFQCETNRGVFVRLHRLSRVPLSKEEIEAVKNAKMSAAGSLASLASQASNEFGAPVRRISNITEANKSSEPTTHQDAGAMTPDAAGFKVGQRVFLAGDRSGIVRFLGSTHFQDGIWAGVELDEAKGKNDGSVDGQRYFTCPPNHGVFAAIAKLSKVPLPAGSSQPSSYNTPTRLKRSPSQESMVSNFSVQSTMSRRSGAVRPGMTPYSPSTLLVSRTGTGTPGDIQRAHQEKDNVIATLIKERDLARKELEAKSSQERDVHSEIQKLQEQYMGALSAQEERISELQETVRRLEEEKRQLRDLHEEERRRVEDLQFRLEEEEMAKEAGTDDDLVRKVLEEKNREIMALKSQIDNSNAQTDSLKNTLMQKEEEVDRWRSAADGTKFQTAEIADDRDRIAFEVADLSRQLRDLTEKSRMDIHALQEQLQEKIVNESNMKSEMAKYHDEIERLRFELAEAGIQNDRGGEELVTELRRVNDLHRQRADEANQFLIKRLSEAEQLRAHSEQIQQQLEARGRALEEVLREYSQGLPEPQSFDEEIPAIVRIFTKMKNEAAERTGSLQDEVQSLRSLNERSQSTIQDLQRSLTTVQSGAENVADDDMSKIRSVLDEKIREIETCQYQITELTIEISGLKSENQELLDRSQSELTNATNLHKDELERTRRTHSLDVENLKRSFEAHANTLEKKLANISDELEAAENEKAQLNKEIGRFIEVLKGKDAELKAAREQIEKHFVKERDEKAQLSDQVNDQKEKIDGLKNEVKSLTVAFAERSKELEEFRAGASQKDRDVGDVRSKLSQAEARCQSLMQELEQARGAFGEQMMKAEMRRDEQVQALTAERDALSKTSQQLQEKIAVLSATTAAEVDSLRDQLSSKLEAANAQLTVKNIEVEALRKETQEMRNKLDSIRKDHSEATSTVAVLQDKIDAVNQRREELTNEKMALDEGLAEVREKYQALQEEFQKLKSNAEEKNKNASNLKFKLEAAELKISLLSSELETANAAFAEQITLAQLRLDDQNNAHNNERHALTTKVVDLESQVASMLADHASMMSAVRDELHHKISVLEAESIINRHKIEESSKEVFDLRSQLQQAETSRNKLAEVHQRTLDEHRRLTEEYRVAQERLKDLQPLPQKLSQLENEITKQNSTFSLTQNECSQLRTQLSTTKHSESTLRDALATLHKTVLDLENQQRQLTEQNSNLVRRLDLTETGMKGEVEGLKAELNENMERMAVVQNELDVKTALLEKEMEKCKGLEKELGGLRVEKNQAMAEVASRDKMEMDMSTDRRMLDSLLSKELEKVKSDVEQHRQLVQQKDSEISKMKLETMHLMEEKDSELALMKDKILQSEAQFRREKIQKLAVATSATSHSGVDKAEFQIQILNSVIADQQNKILDLQTKLTQSTMMFPHPPASVAELTNKDSGDSVSIVKRRPIRLYCGACEVFDLHDTLACPKRNQKSPERERKPKTTRARRKYCDECEVFDQHESSECPTVLTKNSHRAPLRQTAIPLSEPETF</sequence>
<feature type="compositionally biased region" description="Low complexity" evidence="8">
    <location>
        <begin position="15"/>
        <end position="34"/>
    </location>
</feature>
<evidence type="ECO:0000256" key="2">
    <source>
        <dbReference type="ARBA" id="ARBA00022490"/>
    </source>
</evidence>
<dbReference type="InterPro" id="IPR000938">
    <property type="entry name" value="CAP-Gly_domain"/>
</dbReference>
<dbReference type="PANTHER" id="PTHR18916:SF82">
    <property type="entry name" value="CAP-GLY DOMAIN-CONTAINING PROTEIN"/>
    <property type="match status" value="1"/>
</dbReference>
<dbReference type="GO" id="GO:0005938">
    <property type="term" value="C:cell cortex"/>
    <property type="evidence" value="ECO:0007669"/>
    <property type="project" value="TreeGrafter"/>
</dbReference>
<dbReference type="InterPro" id="IPR032108">
    <property type="entry name" value="CLIP1_ZNF"/>
</dbReference>
<comment type="subcellular location">
    <subcellularLocation>
        <location evidence="1">Cytoplasm</location>
        <location evidence="1">Cytoskeleton</location>
    </subcellularLocation>
</comment>
<evidence type="ECO:0000313" key="10">
    <source>
        <dbReference type="EMBL" id="GAV02933.1"/>
    </source>
</evidence>
<protein>
    <recommendedName>
        <fullName evidence="9">CAP-Gly domain-containing protein</fullName>
    </recommendedName>
</protein>
<keyword evidence="3" id="KW-0493">Microtubule</keyword>
<evidence type="ECO:0000256" key="3">
    <source>
        <dbReference type="ARBA" id="ARBA00022701"/>
    </source>
</evidence>
<feature type="domain" description="CAP-Gly" evidence="9">
    <location>
        <begin position="214"/>
        <end position="256"/>
    </location>
</feature>
<evidence type="ECO:0000259" key="9">
    <source>
        <dbReference type="PROSITE" id="PS50245"/>
    </source>
</evidence>
<keyword evidence="11" id="KW-1185">Reference proteome</keyword>
<name>A0A1D1VRW7_RAMVA</name>
<accession>A0A1D1VRW7</accession>
<feature type="coiled-coil region" evidence="7">
    <location>
        <begin position="1399"/>
        <end position="1451"/>
    </location>
</feature>
<evidence type="ECO:0000256" key="6">
    <source>
        <dbReference type="ARBA" id="ARBA00023212"/>
    </source>
</evidence>
<feature type="compositionally biased region" description="Polar residues" evidence="8">
    <location>
        <begin position="268"/>
        <end position="302"/>
    </location>
</feature>
<dbReference type="GO" id="GO:0031122">
    <property type="term" value="P:cytoplasmic microtubule organization"/>
    <property type="evidence" value="ECO:0007669"/>
    <property type="project" value="TreeGrafter"/>
</dbReference>
<dbReference type="InterPro" id="IPR036859">
    <property type="entry name" value="CAP-Gly_dom_sf"/>
</dbReference>
<feature type="domain" description="CAP-Gly" evidence="9">
    <location>
        <begin position="78"/>
        <end position="120"/>
    </location>
</feature>
<dbReference type="Gene3D" id="2.30.30.190">
    <property type="entry name" value="CAP Gly-rich-like domain"/>
    <property type="match status" value="2"/>
</dbReference>
<feature type="region of interest" description="Disordered" evidence="8">
    <location>
        <begin position="265"/>
        <end position="318"/>
    </location>
</feature>